<keyword evidence="4" id="KW-1003">Cell membrane</keyword>
<proteinExistence type="inferred from homology"/>
<evidence type="ECO:0000256" key="8">
    <source>
        <dbReference type="ARBA" id="ARBA00023136"/>
    </source>
</evidence>
<keyword evidence="6" id="KW-0029">Amino-acid transport</keyword>
<feature type="transmembrane region" description="Helical" evidence="10">
    <location>
        <begin position="124"/>
        <end position="143"/>
    </location>
</feature>
<comment type="subcellular location">
    <subcellularLocation>
        <location evidence="1">Cell membrane</location>
        <topology evidence="1">Multi-pass membrane protein</topology>
    </subcellularLocation>
</comment>
<feature type="transmembrane region" description="Helical" evidence="10">
    <location>
        <begin position="358"/>
        <end position="379"/>
    </location>
</feature>
<dbReference type="OrthoDB" id="9806937at2"/>
<keyword evidence="3" id="KW-0813">Transport</keyword>
<dbReference type="PANTHER" id="PTHR42770">
    <property type="entry name" value="AMINO ACID TRANSPORTER-RELATED"/>
    <property type="match status" value="1"/>
</dbReference>
<keyword evidence="12" id="KW-1185">Reference proteome</keyword>
<accession>A0A2S6HYQ8</accession>
<feature type="transmembrane region" description="Helical" evidence="10">
    <location>
        <begin position="205"/>
        <end position="222"/>
    </location>
</feature>
<dbReference type="PIRSF" id="PIRSF006060">
    <property type="entry name" value="AA_transporter"/>
    <property type="match status" value="1"/>
</dbReference>
<comment type="caution">
    <text evidence="11">The sequence shown here is derived from an EMBL/GenBank/DDBJ whole genome shotgun (WGS) entry which is preliminary data.</text>
</comment>
<feature type="transmembrane region" description="Helical" evidence="10">
    <location>
        <begin position="414"/>
        <end position="432"/>
    </location>
</feature>
<protein>
    <recommendedName>
        <fullName evidence="9">Arginine-ornithine antiporter</fullName>
    </recommendedName>
</protein>
<dbReference type="Proteomes" id="UP000237749">
    <property type="component" value="Unassembled WGS sequence"/>
</dbReference>
<dbReference type="GO" id="GO:1903826">
    <property type="term" value="P:L-arginine transmembrane transport"/>
    <property type="evidence" value="ECO:0007669"/>
    <property type="project" value="InterPro"/>
</dbReference>
<evidence type="ECO:0000256" key="5">
    <source>
        <dbReference type="ARBA" id="ARBA00022692"/>
    </source>
</evidence>
<dbReference type="PANTHER" id="PTHR42770:SF4">
    <property type="entry name" value="ARGININE_ORNITHINE ANTIPORTER-RELATED"/>
    <property type="match status" value="1"/>
</dbReference>
<dbReference type="GO" id="GO:0005886">
    <property type="term" value="C:plasma membrane"/>
    <property type="evidence" value="ECO:0007669"/>
    <property type="project" value="UniProtKB-SubCell"/>
</dbReference>
<dbReference type="AlphaFoldDB" id="A0A2S6HYQ8"/>
<gene>
    <name evidence="11" type="ORF">BXY41_101273</name>
</gene>
<evidence type="ECO:0000313" key="12">
    <source>
        <dbReference type="Proteomes" id="UP000237749"/>
    </source>
</evidence>
<keyword evidence="7 10" id="KW-1133">Transmembrane helix</keyword>
<feature type="transmembrane region" description="Helical" evidence="10">
    <location>
        <begin position="330"/>
        <end position="352"/>
    </location>
</feature>
<evidence type="ECO:0000256" key="2">
    <source>
        <dbReference type="ARBA" id="ARBA00008220"/>
    </source>
</evidence>
<dbReference type="InterPro" id="IPR022461">
    <property type="entry name" value="Arg/Orn_antiprt_ArcD"/>
</dbReference>
<feature type="transmembrane region" description="Helical" evidence="10">
    <location>
        <begin position="234"/>
        <end position="257"/>
    </location>
</feature>
<evidence type="ECO:0000256" key="9">
    <source>
        <dbReference type="NCBIfam" id="TIGR03810"/>
    </source>
</evidence>
<sequence>MEKENKKLGLLALTALVISSSVGSGIFGIASDMAAGTSPGAAIAAWIISGAGVLMLCLSLTNIISKKPELSGIFSYATETFGPFGGFISGWGYWLSAWLGNIAFATIMMSALSYFIPALGNGNNLLSIITASIILWIMCLVVNRGIESAAFLNTIITICKLVPLLLFVIAAIIAFKADIFAADFWGTVSGNFSLKDVMSQVNSSMMVLMWVFVGIEGAAMMADRAETKATAGKATVLGLIGLLCVYLLLTLLPYGLMSRAQICELKQPAMAYLLSYIVGPWGAAFINIAMIISVAGCWLSWTMLPVETTLLMAQQNLLPKKFGEVNDKNVPTFSLVFMTVLSQIFIFTLLFTNKAYNFAYSLCTAAIFVTWILVCIYQVKLSYINREKKGEARQLTIGLLGTAFYAWAIWASGIGYFLLCMLVYIIGIFLYIKAGKENGVEKVFSKKEKVVIMFILIGAAISVYMLITGAITV</sequence>
<comment type="similarity">
    <text evidence="2">Belongs to the amino acid-polyamine-organocation (APC) superfamily. Basic amino acid/polyamine antiporter (APA) (TC 2.A.3.2) family.</text>
</comment>
<dbReference type="RefSeq" id="WP_104433788.1">
    <property type="nucleotide sequence ID" value="NZ_PTJA01000001.1"/>
</dbReference>
<dbReference type="Gene3D" id="1.20.1740.10">
    <property type="entry name" value="Amino acid/polyamine transporter I"/>
    <property type="match status" value="1"/>
</dbReference>
<organism evidence="11 12">
    <name type="scientific">Lacrimispora xylanisolvens</name>
    <dbReference type="NCBI Taxonomy" id="384636"/>
    <lineage>
        <taxon>Bacteria</taxon>
        <taxon>Bacillati</taxon>
        <taxon>Bacillota</taxon>
        <taxon>Clostridia</taxon>
        <taxon>Lachnospirales</taxon>
        <taxon>Lachnospiraceae</taxon>
        <taxon>Lacrimispora</taxon>
    </lineage>
</organism>
<dbReference type="GO" id="GO:0043858">
    <property type="term" value="F:arginine:ornithine antiporter activity"/>
    <property type="evidence" value="ECO:0007669"/>
    <property type="project" value="UniProtKB-UniRule"/>
</dbReference>
<feature type="transmembrane region" description="Helical" evidence="10">
    <location>
        <begin position="269"/>
        <end position="292"/>
    </location>
</feature>
<dbReference type="NCBIfam" id="TIGR00905">
    <property type="entry name" value="2A0302"/>
    <property type="match status" value="1"/>
</dbReference>
<evidence type="ECO:0000313" key="11">
    <source>
        <dbReference type="EMBL" id="PPK83210.1"/>
    </source>
</evidence>
<feature type="transmembrane region" description="Helical" evidence="10">
    <location>
        <begin position="149"/>
        <end position="175"/>
    </location>
</feature>
<evidence type="ECO:0000256" key="4">
    <source>
        <dbReference type="ARBA" id="ARBA00022475"/>
    </source>
</evidence>
<evidence type="ECO:0000256" key="6">
    <source>
        <dbReference type="ARBA" id="ARBA00022970"/>
    </source>
</evidence>
<dbReference type="EMBL" id="PTJA01000001">
    <property type="protein sequence ID" value="PPK83210.1"/>
    <property type="molecule type" value="Genomic_DNA"/>
</dbReference>
<dbReference type="InterPro" id="IPR002293">
    <property type="entry name" value="AA/rel_permease1"/>
</dbReference>
<keyword evidence="5 10" id="KW-0812">Transmembrane</keyword>
<feature type="transmembrane region" description="Helical" evidence="10">
    <location>
        <begin position="73"/>
        <end position="92"/>
    </location>
</feature>
<dbReference type="InterPro" id="IPR050367">
    <property type="entry name" value="APC_superfamily"/>
</dbReference>
<keyword evidence="8 10" id="KW-0472">Membrane</keyword>
<feature type="transmembrane region" description="Helical" evidence="10">
    <location>
        <begin position="98"/>
        <end position="117"/>
    </location>
</feature>
<evidence type="ECO:0000256" key="3">
    <source>
        <dbReference type="ARBA" id="ARBA00022448"/>
    </source>
</evidence>
<name>A0A2S6HYQ8_9FIRM</name>
<dbReference type="GO" id="GO:0006527">
    <property type="term" value="P:L-arginine catabolic process"/>
    <property type="evidence" value="ECO:0007669"/>
    <property type="project" value="UniProtKB-UniRule"/>
</dbReference>
<dbReference type="Pfam" id="PF13520">
    <property type="entry name" value="AA_permease_2"/>
    <property type="match status" value="1"/>
</dbReference>
<evidence type="ECO:0000256" key="1">
    <source>
        <dbReference type="ARBA" id="ARBA00004651"/>
    </source>
</evidence>
<dbReference type="NCBIfam" id="TIGR03810">
    <property type="entry name" value="arg_ornith_anti"/>
    <property type="match status" value="1"/>
</dbReference>
<feature type="transmembrane region" description="Helical" evidence="10">
    <location>
        <begin position="452"/>
        <end position="471"/>
    </location>
</feature>
<reference evidence="11 12" key="1">
    <citation type="submission" date="2018-02" db="EMBL/GenBank/DDBJ databases">
        <title>Genomic Encyclopedia of Archaeal and Bacterial Type Strains, Phase II (KMG-II): from individual species to whole genera.</title>
        <authorList>
            <person name="Goeker M."/>
        </authorList>
    </citation>
    <scope>NUCLEOTIDE SEQUENCE [LARGE SCALE GENOMIC DNA]</scope>
    <source>
        <strain evidence="11 12">DSM 3808</strain>
    </source>
</reference>
<evidence type="ECO:0000256" key="10">
    <source>
        <dbReference type="SAM" id="Phobius"/>
    </source>
</evidence>
<dbReference type="InterPro" id="IPR004754">
    <property type="entry name" value="Amino_acid_antiprt"/>
</dbReference>
<evidence type="ECO:0000256" key="7">
    <source>
        <dbReference type="ARBA" id="ARBA00022989"/>
    </source>
</evidence>
<feature type="transmembrane region" description="Helical" evidence="10">
    <location>
        <begin position="40"/>
        <end position="61"/>
    </location>
</feature>